<sequence length="85" mass="9511">MLTIVTLSRNCYNPAMEDRFTLVFISLTAILMPLYIGGRGISTGNGVMMIVAALALASCVGWLVDNPRTVADLMRWLFYKRRARL</sequence>
<proteinExistence type="predicted"/>
<accession>A0A554JD57</accession>
<keyword evidence="1" id="KW-1133">Transmembrane helix</keyword>
<keyword evidence="1" id="KW-0472">Membrane</keyword>
<feature type="transmembrane region" description="Helical" evidence="1">
    <location>
        <begin position="20"/>
        <end position="38"/>
    </location>
</feature>
<evidence type="ECO:0000313" key="3">
    <source>
        <dbReference type="Proteomes" id="UP000316253"/>
    </source>
</evidence>
<dbReference type="Proteomes" id="UP000316253">
    <property type="component" value="Unassembled WGS sequence"/>
</dbReference>
<dbReference type="AlphaFoldDB" id="A0A554JD57"/>
<feature type="transmembrane region" description="Helical" evidence="1">
    <location>
        <begin position="45"/>
        <end position="64"/>
    </location>
</feature>
<gene>
    <name evidence="2" type="ORF">CEO22_184</name>
</gene>
<protein>
    <submittedName>
        <fullName evidence="2">Uncharacterized protein</fullName>
    </submittedName>
</protein>
<evidence type="ECO:0000256" key="1">
    <source>
        <dbReference type="SAM" id="Phobius"/>
    </source>
</evidence>
<evidence type="ECO:0000313" key="2">
    <source>
        <dbReference type="EMBL" id="TSC66210.1"/>
    </source>
</evidence>
<reference evidence="2 3" key="1">
    <citation type="submission" date="2017-08" db="EMBL/GenBank/DDBJ databases">
        <title>Mechanisms for carbon and nitrogen cycling indicate functional differentiation within the Candidate Phyla Radiation.</title>
        <authorList>
            <person name="Danczak R.E."/>
            <person name="Johnston M.D."/>
            <person name="Kenah C."/>
            <person name="Slattery M."/>
            <person name="Wrighton K.C."/>
            <person name="Wilkins M.J."/>
        </authorList>
    </citation>
    <scope>NUCLEOTIDE SEQUENCE [LARGE SCALE GENOMIC DNA]</scope>
    <source>
        <strain evidence="2">Gr01-1014_85</strain>
    </source>
</reference>
<keyword evidence="1" id="KW-0812">Transmembrane</keyword>
<dbReference type="EMBL" id="VMFD01000012">
    <property type="protein sequence ID" value="TSC66210.1"/>
    <property type="molecule type" value="Genomic_DNA"/>
</dbReference>
<name>A0A554JD57_9BACT</name>
<comment type="caution">
    <text evidence="2">The sequence shown here is derived from an EMBL/GenBank/DDBJ whole genome shotgun (WGS) entry which is preliminary data.</text>
</comment>
<organism evidence="2 3">
    <name type="scientific">Candidatus Berkelbacteria bacterium Gr01-1014_85</name>
    <dbReference type="NCBI Taxonomy" id="2017150"/>
    <lineage>
        <taxon>Bacteria</taxon>
        <taxon>Candidatus Berkelbacteria</taxon>
    </lineage>
</organism>